<dbReference type="Proteomes" id="UP001162162">
    <property type="component" value="Unassembled WGS sequence"/>
</dbReference>
<keyword evidence="2" id="KW-1185">Reference proteome</keyword>
<accession>A0AAV8YJ37</accession>
<name>A0AAV8YJ37_9CUCU</name>
<organism evidence="1 2">
    <name type="scientific">Aromia moschata</name>
    <dbReference type="NCBI Taxonomy" id="1265417"/>
    <lineage>
        <taxon>Eukaryota</taxon>
        <taxon>Metazoa</taxon>
        <taxon>Ecdysozoa</taxon>
        <taxon>Arthropoda</taxon>
        <taxon>Hexapoda</taxon>
        <taxon>Insecta</taxon>
        <taxon>Pterygota</taxon>
        <taxon>Neoptera</taxon>
        <taxon>Endopterygota</taxon>
        <taxon>Coleoptera</taxon>
        <taxon>Polyphaga</taxon>
        <taxon>Cucujiformia</taxon>
        <taxon>Chrysomeloidea</taxon>
        <taxon>Cerambycidae</taxon>
        <taxon>Cerambycinae</taxon>
        <taxon>Callichromatini</taxon>
        <taxon>Aromia</taxon>
    </lineage>
</organism>
<reference evidence="1" key="1">
    <citation type="journal article" date="2023" name="Insect Mol. Biol.">
        <title>Genome sequencing provides insights into the evolution of gene families encoding plant cell wall-degrading enzymes in longhorned beetles.</title>
        <authorList>
            <person name="Shin N.R."/>
            <person name="Okamura Y."/>
            <person name="Kirsch R."/>
            <person name="Pauchet Y."/>
        </authorList>
    </citation>
    <scope>NUCLEOTIDE SEQUENCE</scope>
    <source>
        <strain evidence="1">AMC_N1</strain>
    </source>
</reference>
<protein>
    <submittedName>
        <fullName evidence="1">Uncharacterized protein</fullName>
    </submittedName>
</protein>
<evidence type="ECO:0000313" key="2">
    <source>
        <dbReference type="Proteomes" id="UP001162162"/>
    </source>
</evidence>
<evidence type="ECO:0000313" key="1">
    <source>
        <dbReference type="EMBL" id="KAJ8951599.1"/>
    </source>
</evidence>
<comment type="caution">
    <text evidence="1">The sequence shown here is derived from an EMBL/GenBank/DDBJ whole genome shotgun (WGS) entry which is preliminary data.</text>
</comment>
<gene>
    <name evidence="1" type="ORF">NQ318_020476</name>
</gene>
<sequence>MEIAVMPKLFGTFRRVDPLSLYGTTATVIDGPSALH</sequence>
<proteinExistence type="predicted"/>
<dbReference type="AlphaFoldDB" id="A0AAV8YJ37"/>
<dbReference type="EMBL" id="JAPWTK010000082">
    <property type="protein sequence ID" value="KAJ8951599.1"/>
    <property type="molecule type" value="Genomic_DNA"/>
</dbReference>